<gene>
    <name evidence="2" type="ORF">SOO65_19990</name>
</gene>
<evidence type="ECO:0000313" key="3">
    <source>
        <dbReference type="Proteomes" id="UP001324634"/>
    </source>
</evidence>
<organism evidence="2 3">
    <name type="scientific">Peredibacter starrii</name>
    <dbReference type="NCBI Taxonomy" id="28202"/>
    <lineage>
        <taxon>Bacteria</taxon>
        <taxon>Pseudomonadati</taxon>
        <taxon>Bdellovibrionota</taxon>
        <taxon>Bacteriovoracia</taxon>
        <taxon>Bacteriovoracales</taxon>
        <taxon>Bacteriovoracaceae</taxon>
        <taxon>Peredibacter</taxon>
    </lineage>
</organism>
<keyword evidence="3" id="KW-1185">Reference proteome</keyword>
<dbReference type="RefSeq" id="WP_321394813.1">
    <property type="nucleotide sequence ID" value="NZ_CP139487.1"/>
</dbReference>
<evidence type="ECO:0000313" key="2">
    <source>
        <dbReference type="EMBL" id="WPU64980.1"/>
    </source>
</evidence>
<evidence type="ECO:0000256" key="1">
    <source>
        <dbReference type="SAM" id="SignalP"/>
    </source>
</evidence>
<dbReference type="EMBL" id="CP139487">
    <property type="protein sequence ID" value="WPU64980.1"/>
    <property type="molecule type" value="Genomic_DNA"/>
</dbReference>
<keyword evidence="1" id="KW-0732">Signal</keyword>
<dbReference type="KEGG" id="psti:SOO65_19990"/>
<dbReference type="Proteomes" id="UP001324634">
    <property type="component" value="Chromosome"/>
</dbReference>
<feature type="signal peptide" evidence="1">
    <location>
        <begin position="1"/>
        <end position="20"/>
    </location>
</feature>
<proteinExistence type="predicted"/>
<reference evidence="2 3" key="1">
    <citation type="submission" date="2023-11" db="EMBL/GenBank/DDBJ databases">
        <title>Peredibacter starrii A3.12.</title>
        <authorList>
            <person name="Mitchell R.J."/>
        </authorList>
    </citation>
    <scope>NUCLEOTIDE SEQUENCE [LARGE SCALE GENOMIC DNA]</scope>
    <source>
        <strain evidence="2 3">A3.12</strain>
    </source>
</reference>
<sequence length="171" mass="19747">MLKLLIILPCLILMFQPLNAKVEAPNYNFSLDTLNDFMPGKTEADLEKKYGKPEVMSNEGGMKTLKFQVAHIRYKFPVIVQVREGQVQDFFARLPSYFLHDVFFQSLINRMGKQTTYKKTGEEAYYTWDAKPLKHIYSAACTITCFPIFYAVHPADMTSNLLNKMRKANSK</sequence>
<dbReference type="AlphaFoldDB" id="A0AAX4HP86"/>
<accession>A0AAX4HP86</accession>
<name>A0AAX4HP86_9BACT</name>
<feature type="chain" id="PRO_5043926412" evidence="1">
    <location>
        <begin position="21"/>
        <end position="171"/>
    </location>
</feature>
<protein>
    <submittedName>
        <fullName evidence="2">Uncharacterized protein</fullName>
    </submittedName>
</protein>